<accession>A0ACC2H3J1</accession>
<dbReference type="Proteomes" id="UP001157502">
    <property type="component" value="Chromosome 6"/>
</dbReference>
<comment type="caution">
    <text evidence="1">The sequence shown here is derived from an EMBL/GenBank/DDBJ whole genome shotgun (WGS) entry which is preliminary data.</text>
</comment>
<proteinExistence type="predicted"/>
<name>A0ACC2H3J1_DALPE</name>
<evidence type="ECO:0000313" key="1">
    <source>
        <dbReference type="EMBL" id="KAJ8010589.1"/>
    </source>
</evidence>
<sequence length="144" mass="15431">MILSRVSSAGPMCSTSGVLASLPSPDRSITRVSGVLLRPESPVPVIAGTLRACRCHAVPNHNTHCLTCREARRETRVALSQSDVNSGGDDDDGSLWGDDDADVEVRLPQHVSGFVYPTACCFNQPRRTTEEPTSRMCPEPVAVA</sequence>
<protein>
    <submittedName>
        <fullName evidence="1">Uncharacterized protein</fullName>
    </submittedName>
</protein>
<keyword evidence="2" id="KW-1185">Reference proteome</keyword>
<evidence type="ECO:0000313" key="2">
    <source>
        <dbReference type="Proteomes" id="UP001157502"/>
    </source>
</evidence>
<reference evidence="1" key="1">
    <citation type="submission" date="2021-05" db="EMBL/GenBank/DDBJ databases">
        <authorList>
            <person name="Pan Q."/>
            <person name="Jouanno E."/>
            <person name="Zahm M."/>
            <person name="Klopp C."/>
            <person name="Cabau C."/>
            <person name="Louis A."/>
            <person name="Berthelot C."/>
            <person name="Parey E."/>
            <person name="Roest Crollius H."/>
            <person name="Montfort J."/>
            <person name="Robinson-Rechavi M."/>
            <person name="Bouchez O."/>
            <person name="Lampietro C."/>
            <person name="Lopez Roques C."/>
            <person name="Donnadieu C."/>
            <person name="Postlethwait J."/>
            <person name="Bobe J."/>
            <person name="Dillon D."/>
            <person name="Chandos A."/>
            <person name="von Hippel F."/>
            <person name="Guiguen Y."/>
        </authorList>
    </citation>
    <scope>NUCLEOTIDE SEQUENCE</scope>
    <source>
        <strain evidence="1">YG-Jan2019</strain>
    </source>
</reference>
<dbReference type="EMBL" id="CM055733">
    <property type="protein sequence ID" value="KAJ8010589.1"/>
    <property type="molecule type" value="Genomic_DNA"/>
</dbReference>
<organism evidence="1 2">
    <name type="scientific">Dallia pectoralis</name>
    <name type="common">Alaska blackfish</name>
    <dbReference type="NCBI Taxonomy" id="75939"/>
    <lineage>
        <taxon>Eukaryota</taxon>
        <taxon>Metazoa</taxon>
        <taxon>Chordata</taxon>
        <taxon>Craniata</taxon>
        <taxon>Vertebrata</taxon>
        <taxon>Euteleostomi</taxon>
        <taxon>Actinopterygii</taxon>
        <taxon>Neopterygii</taxon>
        <taxon>Teleostei</taxon>
        <taxon>Protacanthopterygii</taxon>
        <taxon>Esociformes</taxon>
        <taxon>Umbridae</taxon>
        <taxon>Dallia</taxon>
    </lineage>
</organism>
<gene>
    <name evidence="1" type="ORF">DPEC_G00076640</name>
</gene>